<evidence type="ECO:0000313" key="1">
    <source>
        <dbReference type="EMBL" id="KAH0457994.1"/>
    </source>
</evidence>
<accession>A0AAV7G841</accession>
<dbReference type="Proteomes" id="UP000775213">
    <property type="component" value="Unassembled WGS sequence"/>
</dbReference>
<protein>
    <submittedName>
        <fullName evidence="1">Uncharacterized protein</fullName>
    </submittedName>
</protein>
<name>A0AAV7G841_DENCH</name>
<gene>
    <name evidence="1" type="ORF">IEQ34_013309</name>
</gene>
<keyword evidence="2" id="KW-1185">Reference proteome</keyword>
<proteinExistence type="predicted"/>
<comment type="caution">
    <text evidence="1">The sequence shown here is derived from an EMBL/GenBank/DDBJ whole genome shotgun (WGS) entry which is preliminary data.</text>
</comment>
<reference evidence="1 2" key="1">
    <citation type="journal article" date="2021" name="Hortic Res">
        <title>Chromosome-scale assembly of the Dendrobium chrysotoxum genome enhances the understanding of orchid evolution.</title>
        <authorList>
            <person name="Zhang Y."/>
            <person name="Zhang G.Q."/>
            <person name="Zhang D."/>
            <person name="Liu X.D."/>
            <person name="Xu X.Y."/>
            <person name="Sun W.H."/>
            <person name="Yu X."/>
            <person name="Zhu X."/>
            <person name="Wang Z.W."/>
            <person name="Zhao X."/>
            <person name="Zhong W.Y."/>
            <person name="Chen H."/>
            <person name="Yin W.L."/>
            <person name="Huang T."/>
            <person name="Niu S.C."/>
            <person name="Liu Z.J."/>
        </authorList>
    </citation>
    <scope>NUCLEOTIDE SEQUENCE [LARGE SCALE GENOMIC DNA]</scope>
    <source>
        <strain evidence="1">Lindl</strain>
    </source>
</reference>
<sequence length="242" mass="26923">MIKALDPRLGFILSLKVSLDIPKLDLGNNVSQLNTMGLVLIGLGCDSTTDIKLLRMESKCHRDSNQFDFAPSTTSSLAVKLRFDFCTPQKLWRLHESLLRLLRCSLTLLLRRGELARCEVRLRSFDDGSSLAVKVTFSVSSLLFGFVSTFSLRRRCGDCTNRFFSSFVAVRLCSFDDGSSLAVKEQAAIASLGDAVGAGRVMDKLVLATGQRKDCVPLFNVVADYMRHWFRDSLEEARPGMP</sequence>
<evidence type="ECO:0000313" key="2">
    <source>
        <dbReference type="Proteomes" id="UP000775213"/>
    </source>
</evidence>
<dbReference type="EMBL" id="JAGFBR010000012">
    <property type="protein sequence ID" value="KAH0457994.1"/>
    <property type="molecule type" value="Genomic_DNA"/>
</dbReference>
<dbReference type="AlphaFoldDB" id="A0AAV7G841"/>
<organism evidence="1 2">
    <name type="scientific">Dendrobium chrysotoxum</name>
    <name type="common">Orchid</name>
    <dbReference type="NCBI Taxonomy" id="161865"/>
    <lineage>
        <taxon>Eukaryota</taxon>
        <taxon>Viridiplantae</taxon>
        <taxon>Streptophyta</taxon>
        <taxon>Embryophyta</taxon>
        <taxon>Tracheophyta</taxon>
        <taxon>Spermatophyta</taxon>
        <taxon>Magnoliopsida</taxon>
        <taxon>Liliopsida</taxon>
        <taxon>Asparagales</taxon>
        <taxon>Orchidaceae</taxon>
        <taxon>Epidendroideae</taxon>
        <taxon>Malaxideae</taxon>
        <taxon>Dendrobiinae</taxon>
        <taxon>Dendrobium</taxon>
    </lineage>
</organism>